<dbReference type="Pfam" id="PF05135">
    <property type="entry name" value="Phage_connect_1"/>
    <property type="match status" value="1"/>
</dbReference>
<dbReference type="EMBL" id="CP036432">
    <property type="protein sequence ID" value="QDV86923.1"/>
    <property type="molecule type" value="Genomic_DNA"/>
</dbReference>
<reference evidence="1 3" key="1">
    <citation type="submission" date="2019-02" db="EMBL/GenBank/DDBJ databases">
        <title>Deep-cultivation of Planctomycetes and their phenomic and genomic characterization uncovers novel biology.</title>
        <authorList>
            <person name="Wiegand S."/>
            <person name="Jogler M."/>
            <person name="Boedeker C."/>
            <person name="Pinto D."/>
            <person name="Vollmers J."/>
            <person name="Rivas-Marin E."/>
            <person name="Kohn T."/>
            <person name="Peeters S.H."/>
            <person name="Heuer A."/>
            <person name="Rast P."/>
            <person name="Oberbeckmann S."/>
            <person name="Bunk B."/>
            <person name="Jeske O."/>
            <person name="Meyerdierks A."/>
            <person name="Storesund J.E."/>
            <person name="Kallscheuer N."/>
            <person name="Luecker S."/>
            <person name="Lage O.M."/>
            <person name="Pohl T."/>
            <person name="Merkel B.J."/>
            <person name="Hornburger P."/>
            <person name="Mueller R.-W."/>
            <person name="Bruemmer F."/>
            <person name="Labrenz M."/>
            <person name="Spormann A.M."/>
            <person name="Op den Camp H."/>
            <person name="Overmann J."/>
            <person name="Amann R."/>
            <person name="Jetten M.S.M."/>
            <person name="Mascher T."/>
            <person name="Medema M.H."/>
            <person name="Devos D.P."/>
            <person name="Kaster A.-K."/>
            <person name="Ovreas L."/>
            <person name="Rohde M."/>
            <person name="Galperin M.Y."/>
            <person name="Jogler C."/>
        </authorList>
    </citation>
    <scope>NUCLEOTIDE SEQUENCE [LARGE SCALE GENOMIC DNA]</scope>
    <source>
        <strain evidence="1 3">TBK1r</strain>
    </source>
</reference>
<proteinExistence type="predicted"/>
<dbReference type="RefSeq" id="WP_145218401.1">
    <property type="nucleotide sequence ID" value="NZ_CP036432.1"/>
</dbReference>
<dbReference type="NCBIfam" id="TIGR02215">
    <property type="entry name" value="phage_chp_gp8"/>
    <property type="match status" value="1"/>
</dbReference>
<sequence length="201" mass="22463">MSTTTTTGMINGRLRRTVAPAAYPVSVADAKKQLEIATDDTAHDDQLTELIAAATEQWEHDTQYVCVSSTYEYLLDCFPAGSRAIRLPVRPVTSLTSVTYLDGSSSETLATTVADLDRKKDFLALKYEQEWPSITTQTDAIVITFEAGYAASQCPRFIRRAILLQVAKWFEDRDMMLGQTEANFDIAYERIARKLGRSSYP</sequence>
<protein>
    <submittedName>
        <fullName evidence="1">Phage gp6-like head-tail connector protein</fullName>
    </submittedName>
</protein>
<dbReference type="InterPro" id="IPR021146">
    <property type="entry name" value="Phage_gp6-like_head-tail"/>
</dbReference>
<evidence type="ECO:0000313" key="3">
    <source>
        <dbReference type="Proteomes" id="UP000318081"/>
    </source>
</evidence>
<accession>A0ABX5XY23</accession>
<name>A0ABX5XY23_9BACT</name>
<dbReference type="EMBL" id="CP036432">
    <property type="protein sequence ID" value="QDV87001.1"/>
    <property type="molecule type" value="Genomic_DNA"/>
</dbReference>
<evidence type="ECO:0000313" key="2">
    <source>
        <dbReference type="EMBL" id="QDV87001.1"/>
    </source>
</evidence>
<dbReference type="InterPro" id="IPR011738">
    <property type="entry name" value="Phage_CHP"/>
</dbReference>
<dbReference type="Proteomes" id="UP000318081">
    <property type="component" value="Chromosome"/>
</dbReference>
<keyword evidence="3" id="KW-1185">Reference proteome</keyword>
<gene>
    <name evidence="1" type="ORF">TBK1r_59500</name>
    <name evidence="2" type="ORF">TBK1r_60280</name>
</gene>
<dbReference type="Gene3D" id="1.10.3230.30">
    <property type="entry name" value="Phage gp6-like head-tail connector protein"/>
    <property type="match status" value="1"/>
</dbReference>
<organism evidence="1 3">
    <name type="scientific">Stieleria magnilauensis</name>
    <dbReference type="NCBI Taxonomy" id="2527963"/>
    <lineage>
        <taxon>Bacteria</taxon>
        <taxon>Pseudomonadati</taxon>
        <taxon>Planctomycetota</taxon>
        <taxon>Planctomycetia</taxon>
        <taxon>Pirellulales</taxon>
        <taxon>Pirellulaceae</taxon>
        <taxon>Stieleria</taxon>
    </lineage>
</organism>
<evidence type="ECO:0000313" key="1">
    <source>
        <dbReference type="EMBL" id="QDV86923.1"/>
    </source>
</evidence>